<proteinExistence type="predicted"/>
<dbReference type="RefSeq" id="WP_131593691.1">
    <property type="nucleotide sequence ID" value="NZ_SJSL01000001.1"/>
</dbReference>
<feature type="domain" description="Outer membrane protein beta-barrel" evidence="3">
    <location>
        <begin position="9"/>
        <end position="208"/>
    </location>
</feature>
<gene>
    <name evidence="4" type="ORF">EZ437_04605</name>
</gene>
<feature type="signal peptide" evidence="2">
    <location>
        <begin position="1"/>
        <end position="19"/>
    </location>
</feature>
<feature type="chain" id="PRO_5020969127" evidence="2">
    <location>
        <begin position="20"/>
        <end position="219"/>
    </location>
</feature>
<dbReference type="EMBL" id="SJSL01000001">
    <property type="protein sequence ID" value="TCD03256.1"/>
    <property type="molecule type" value="Genomic_DNA"/>
</dbReference>
<accession>A0A4R0NR08</accession>
<dbReference type="InterPro" id="IPR027385">
    <property type="entry name" value="Beta-barrel_OMP"/>
</dbReference>
<dbReference type="Pfam" id="PF13505">
    <property type="entry name" value="OMP_b-brl"/>
    <property type="match status" value="1"/>
</dbReference>
<dbReference type="Proteomes" id="UP000293347">
    <property type="component" value="Unassembled WGS sequence"/>
</dbReference>
<dbReference type="AlphaFoldDB" id="A0A4R0NR08"/>
<organism evidence="4 5">
    <name type="scientific">Pedobacter psychroterrae</name>
    <dbReference type="NCBI Taxonomy" id="2530453"/>
    <lineage>
        <taxon>Bacteria</taxon>
        <taxon>Pseudomonadati</taxon>
        <taxon>Bacteroidota</taxon>
        <taxon>Sphingobacteriia</taxon>
        <taxon>Sphingobacteriales</taxon>
        <taxon>Sphingobacteriaceae</taxon>
        <taxon>Pedobacter</taxon>
    </lineage>
</organism>
<keyword evidence="1 2" id="KW-0732">Signal</keyword>
<evidence type="ECO:0000313" key="5">
    <source>
        <dbReference type="Proteomes" id="UP000293347"/>
    </source>
</evidence>
<dbReference type="OrthoDB" id="648040at2"/>
<keyword evidence="5" id="KW-1185">Reference proteome</keyword>
<evidence type="ECO:0000259" key="3">
    <source>
        <dbReference type="Pfam" id="PF13505"/>
    </source>
</evidence>
<sequence length="219" mass="24178">MKISFISFFTLLLCLNADAQSNFYKLGIGAGYGITQSYTDLPKSKSGQVFYAALDYSMSPGLSLGIEYQNGNIRGEGQGNSTDSRVFTNSFASAAIIGKLYLTKWLYIGGGAGIIHNTMVKIERNGVSDSLSYRGNDVSNDLLLPLNTGISYYFSDYAGRSRYGINLNLQYNITLGEGLDGYDNSFTTFRNDKPDIYTYFSVGLSYRFGWLGISKKSLY</sequence>
<evidence type="ECO:0000256" key="2">
    <source>
        <dbReference type="SAM" id="SignalP"/>
    </source>
</evidence>
<evidence type="ECO:0000313" key="4">
    <source>
        <dbReference type="EMBL" id="TCD03256.1"/>
    </source>
</evidence>
<name>A0A4R0NR08_9SPHI</name>
<comment type="caution">
    <text evidence="4">The sequence shown here is derived from an EMBL/GenBank/DDBJ whole genome shotgun (WGS) entry which is preliminary data.</text>
</comment>
<evidence type="ECO:0000256" key="1">
    <source>
        <dbReference type="ARBA" id="ARBA00022729"/>
    </source>
</evidence>
<protein>
    <submittedName>
        <fullName evidence="4">Porin family protein</fullName>
    </submittedName>
</protein>
<reference evidence="4 5" key="1">
    <citation type="submission" date="2019-02" db="EMBL/GenBank/DDBJ databases">
        <title>Pedobacter sp. RP-1-14 sp. nov., isolated from Arctic soil.</title>
        <authorList>
            <person name="Dahal R.H."/>
        </authorList>
    </citation>
    <scope>NUCLEOTIDE SEQUENCE [LARGE SCALE GENOMIC DNA]</scope>
    <source>
        <strain evidence="4 5">RP-1-14</strain>
    </source>
</reference>